<sequence length="187" mass="20473">MKPNPIDSLRLSYRSMLDARNLSPDQLKDLAATLFVTCYATIIKCEESIADRAVPASEITDHARELSASLTQGHVLPSLEYLAELPDRFASARVAGIKATKSESGRTAVGARDKKILPVRKYALDLANASKARTKTGVLNEILEPVMAHYLSSTGRPMTSRGRATVSNWLLEDGFVELSKRPDTSTR</sequence>
<dbReference type="EMBL" id="JANAWD010001875">
    <property type="protein sequence ID" value="KAJ3472627.1"/>
    <property type="molecule type" value="Genomic_DNA"/>
</dbReference>
<gene>
    <name evidence="1" type="ORF">NLI96_g13302</name>
</gene>
<dbReference type="Proteomes" id="UP001212997">
    <property type="component" value="Unassembled WGS sequence"/>
</dbReference>
<reference evidence="1" key="1">
    <citation type="submission" date="2022-07" db="EMBL/GenBank/DDBJ databases">
        <title>Genome Sequence of Physisporinus lineatus.</title>
        <authorList>
            <person name="Buettner E."/>
        </authorList>
    </citation>
    <scope>NUCLEOTIDE SEQUENCE</scope>
    <source>
        <strain evidence="1">VT162</strain>
    </source>
</reference>
<evidence type="ECO:0000313" key="1">
    <source>
        <dbReference type="EMBL" id="KAJ3472627.1"/>
    </source>
</evidence>
<accession>A0AAD5YBM1</accession>
<keyword evidence="2" id="KW-1185">Reference proteome</keyword>
<proteinExistence type="predicted"/>
<organism evidence="1 2">
    <name type="scientific">Meripilus lineatus</name>
    <dbReference type="NCBI Taxonomy" id="2056292"/>
    <lineage>
        <taxon>Eukaryota</taxon>
        <taxon>Fungi</taxon>
        <taxon>Dikarya</taxon>
        <taxon>Basidiomycota</taxon>
        <taxon>Agaricomycotina</taxon>
        <taxon>Agaricomycetes</taxon>
        <taxon>Polyporales</taxon>
        <taxon>Meripilaceae</taxon>
        <taxon>Meripilus</taxon>
    </lineage>
</organism>
<evidence type="ECO:0000313" key="2">
    <source>
        <dbReference type="Proteomes" id="UP001212997"/>
    </source>
</evidence>
<name>A0AAD5YBM1_9APHY</name>
<protein>
    <submittedName>
        <fullName evidence="1">Uncharacterized protein</fullName>
    </submittedName>
</protein>
<dbReference type="AlphaFoldDB" id="A0AAD5YBM1"/>
<comment type="caution">
    <text evidence="1">The sequence shown here is derived from an EMBL/GenBank/DDBJ whole genome shotgun (WGS) entry which is preliminary data.</text>
</comment>